<dbReference type="Pfam" id="PF13456">
    <property type="entry name" value="RVT_3"/>
    <property type="match status" value="1"/>
</dbReference>
<dbReference type="GO" id="GO:0003676">
    <property type="term" value="F:nucleic acid binding"/>
    <property type="evidence" value="ECO:0007669"/>
    <property type="project" value="InterPro"/>
</dbReference>
<evidence type="ECO:0000259" key="1">
    <source>
        <dbReference type="Pfam" id="PF13456"/>
    </source>
</evidence>
<reference evidence="3" key="1">
    <citation type="submission" date="2018-02" db="EMBL/GenBank/DDBJ databases">
        <authorList>
            <person name="Cohen D.B."/>
            <person name="Kent A.D."/>
        </authorList>
    </citation>
    <scope>NUCLEOTIDE SEQUENCE</scope>
</reference>
<gene>
    <name evidence="3" type="ORF">FSB_LOCUS29658</name>
</gene>
<dbReference type="AlphaFoldDB" id="A0A2N9GGZ9"/>
<evidence type="ECO:0008006" key="4">
    <source>
        <dbReference type="Google" id="ProtNLM"/>
    </source>
</evidence>
<evidence type="ECO:0000313" key="3">
    <source>
        <dbReference type="EMBL" id="SPD01776.1"/>
    </source>
</evidence>
<dbReference type="Pfam" id="PF13966">
    <property type="entry name" value="zf-RVT"/>
    <property type="match status" value="1"/>
</dbReference>
<protein>
    <recommendedName>
        <fullName evidence="4">Reverse transcriptase zinc-binding domain-containing protein</fullName>
    </recommendedName>
</protein>
<dbReference type="EMBL" id="OIVN01002224">
    <property type="protein sequence ID" value="SPD01776.1"/>
    <property type="molecule type" value="Genomic_DNA"/>
</dbReference>
<dbReference type="PANTHER" id="PTHR47074">
    <property type="entry name" value="BNAC02G40300D PROTEIN"/>
    <property type="match status" value="1"/>
</dbReference>
<evidence type="ECO:0000259" key="2">
    <source>
        <dbReference type="Pfam" id="PF13966"/>
    </source>
</evidence>
<dbReference type="InterPro" id="IPR002156">
    <property type="entry name" value="RNaseH_domain"/>
</dbReference>
<feature type="domain" description="RNase H type-1" evidence="1">
    <location>
        <begin position="250"/>
        <end position="321"/>
    </location>
</feature>
<name>A0A2N9GGZ9_FAGSY</name>
<accession>A0A2N9GGZ9</accession>
<dbReference type="InterPro" id="IPR026960">
    <property type="entry name" value="RVT-Znf"/>
</dbReference>
<dbReference type="GO" id="GO:0004523">
    <property type="term" value="F:RNA-DNA hybrid ribonuclease activity"/>
    <property type="evidence" value="ECO:0007669"/>
    <property type="project" value="InterPro"/>
</dbReference>
<dbReference type="PANTHER" id="PTHR47074:SF11">
    <property type="entry name" value="REVERSE TRANSCRIPTASE-LIKE PROTEIN"/>
    <property type="match status" value="1"/>
</dbReference>
<proteinExistence type="predicted"/>
<sequence length="332" mass="37805">MIAKLAWWVLSGRDSFCVKVLKAKYHVNSNWLDSPPPRSASFVWRGIEGAKSLLFRGACKLVGSGDSILVWNSEGSAVMKRIWRTHLHQRLKMLLWRIAAGVLPTNDSLCRFVPNLDMLCPLCNAYFESVIHLFWDCSLARAMWFGIGGIYIDHFQLECGVDLVEAIVFSSNDLAESFTLKGALIIDLIWNARNHKVHEDGDVEAESLMLDFDKNRRDHRIVFFKSVPLDKLCLEYIRWERQKVGVIKINCDAAVGRRFSSIVAVARDWRGNMVFAFFRKVNTIIPLQAEAEAILWAGQLVVLHGFPAVVIESDCKEYVHAKNRVGLCSWHI</sequence>
<organism evidence="3">
    <name type="scientific">Fagus sylvatica</name>
    <name type="common">Beechnut</name>
    <dbReference type="NCBI Taxonomy" id="28930"/>
    <lineage>
        <taxon>Eukaryota</taxon>
        <taxon>Viridiplantae</taxon>
        <taxon>Streptophyta</taxon>
        <taxon>Embryophyta</taxon>
        <taxon>Tracheophyta</taxon>
        <taxon>Spermatophyta</taxon>
        <taxon>Magnoliopsida</taxon>
        <taxon>eudicotyledons</taxon>
        <taxon>Gunneridae</taxon>
        <taxon>Pentapetalae</taxon>
        <taxon>rosids</taxon>
        <taxon>fabids</taxon>
        <taxon>Fagales</taxon>
        <taxon>Fagaceae</taxon>
        <taxon>Fagus</taxon>
    </lineage>
</organism>
<dbReference type="InterPro" id="IPR052929">
    <property type="entry name" value="RNase_H-like_EbsB-rel"/>
</dbReference>
<feature type="domain" description="Reverse transcriptase zinc-binding" evidence="2">
    <location>
        <begin position="75"/>
        <end position="144"/>
    </location>
</feature>